<name>A0A834HM12_RHYFE</name>
<protein>
    <submittedName>
        <fullName evidence="2">Uncharacterized protein</fullName>
    </submittedName>
</protein>
<dbReference type="EMBL" id="JAACXV010023436">
    <property type="protein sequence ID" value="KAF7263002.1"/>
    <property type="molecule type" value="Genomic_DNA"/>
</dbReference>
<evidence type="ECO:0000313" key="3">
    <source>
        <dbReference type="Proteomes" id="UP000625711"/>
    </source>
</evidence>
<dbReference type="Proteomes" id="UP000625711">
    <property type="component" value="Unassembled WGS sequence"/>
</dbReference>
<feature type="region of interest" description="Disordered" evidence="1">
    <location>
        <begin position="1"/>
        <end position="78"/>
    </location>
</feature>
<comment type="caution">
    <text evidence="2">The sequence shown here is derived from an EMBL/GenBank/DDBJ whole genome shotgun (WGS) entry which is preliminary data.</text>
</comment>
<sequence length="146" mass="16350">MATTNKDRRDWNRREAKAQSRRPVAQLKRVSNRQIGSMLIRVKRNPTRKKETKKHTHGGHGPFNESPPAPRTTYLSSRPFVPDLMPSPLYGGSFGHAARPLAKAGGCKRRLFMGPGSRSLDGIRDMENNDITAPKAPVLPLLLFRV</sequence>
<accession>A0A834HM12</accession>
<feature type="compositionally biased region" description="Basic and acidic residues" evidence="1">
    <location>
        <begin position="1"/>
        <end position="18"/>
    </location>
</feature>
<keyword evidence="3" id="KW-1185">Reference proteome</keyword>
<proteinExistence type="predicted"/>
<organism evidence="2 3">
    <name type="scientific">Rhynchophorus ferrugineus</name>
    <name type="common">Red palm weevil</name>
    <name type="synonym">Curculio ferrugineus</name>
    <dbReference type="NCBI Taxonomy" id="354439"/>
    <lineage>
        <taxon>Eukaryota</taxon>
        <taxon>Metazoa</taxon>
        <taxon>Ecdysozoa</taxon>
        <taxon>Arthropoda</taxon>
        <taxon>Hexapoda</taxon>
        <taxon>Insecta</taxon>
        <taxon>Pterygota</taxon>
        <taxon>Neoptera</taxon>
        <taxon>Endopterygota</taxon>
        <taxon>Coleoptera</taxon>
        <taxon>Polyphaga</taxon>
        <taxon>Cucujiformia</taxon>
        <taxon>Curculionidae</taxon>
        <taxon>Dryophthorinae</taxon>
        <taxon>Rhynchophorus</taxon>
    </lineage>
</organism>
<evidence type="ECO:0000313" key="2">
    <source>
        <dbReference type="EMBL" id="KAF7263002.1"/>
    </source>
</evidence>
<reference evidence="2" key="1">
    <citation type="submission" date="2020-08" db="EMBL/GenBank/DDBJ databases">
        <title>Genome sequencing and assembly of the red palm weevil Rhynchophorus ferrugineus.</title>
        <authorList>
            <person name="Dias G.B."/>
            <person name="Bergman C.M."/>
            <person name="Manee M."/>
        </authorList>
    </citation>
    <scope>NUCLEOTIDE SEQUENCE</scope>
    <source>
        <strain evidence="2">AA-2017</strain>
        <tissue evidence="2">Whole larva</tissue>
    </source>
</reference>
<gene>
    <name evidence="2" type="ORF">GWI33_003738</name>
</gene>
<evidence type="ECO:0000256" key="1">
    <source>
        <dbReference type="SAM" id="MobiDB-lite"/>
    </source>
</evidence>
<dbReference type="AlphaFoldDB" id="A0A834HM12"/>
<feature type="compositionally biased region" description="Basic residues" evidence="1">
    <location>
        <begin position="41"/>
        <end position="58"/>
    </location>
</feature>